<dbReference type="Proteomes" id="UP001054945">
    <property type="component" value="Unassembled WGS sequence"/>
</dbReference>
<comment type="caution">
    <text evidence="2">The sequence shown here is derived from an EMBL/GenBank/DDBJ whole genome shotgun (WGS) entry which is preliminary data.</text>
</comment>
<dbReference type="EMBL" id="BPLR01010553">
    <property type="protein sequence ID" value="GIY40075.1"/>
    <property type="molecule type" value="Genomic_DNA"/>
</dbReference>
<dbReference type="AlphaFoldDB" id="A0AAV4T1V3"/>
<gene>
    <name evidence="2" type="ORF">CEXT_450731</name>
</gene>
<feature type="region of interest" description="Disordered" evidence="1">
    <location>
        <begin position="1"/>
        <end position="35"/>
    </location>
</feature>
<name>A0AAV4T1V3_CAEEX</name>
<sequence length="146" mass="16282">MDWISSAKDSKGMPPAKFDKKNTRKTKQESASGVWVKARAKRERGSESRGLCGNRNLIILFIHTTLSFLHIHAQTLGFHCMPSTPLFPALSPKHRRRSLLCFPGGFYPNFAGGIPFEVPSQRENLEYQNIMEATCANVVSSPLGSF</sequence>
<accession>A0AAV4T1V3</accession>
<evidence type="ECO:0000256" key="1">
    <source>
        <dbReference type="SAM" id="MobiDB-lite"/>
    </source>
</evidence>
<evidence type="ECO:0000313" key="3">
    <source>
        <dbReference type="Proteomes" id="UP001054945"/>
    </source>
</evidence>
<protein>
    <submittedName>
        <fullName evidence="2">Uncharacterized protein</fullName>
    </submittedName>
</protein>
<organism evidence="2 3">
    <name type="scientific">Caerostris extrusa</name>
    <name type="common">Bark spider</name>
    <name type="synonym">Caerostris bankana</name>
    <dbReference type="NCBI Taxonomy" id="172846"/>
    <lineage>
        <taxon>Eukaryota</taxon>
        <taxon>Metazoa</taxon>
        <taxon>Ecdysozoa</taxon>
        <taxon>Arthropoda</taxon>
        <taxon>Chelicerata</taxon>
        <taxon>Arachnida</taxon>
        <taxon>Araneae</taxon>
        <taxon>Araneomorphae</taxon>
        <taxon>Entelegynae</taxon>
        <taxon>Araneoidea</taxon>
        <taxon>Araneidae</taxon>
        <taxon>Caerostris</taxon>
    </lineage>
</organism>
<evidence type="ECO:0000313" key="2">
    <source>
        <dbReference type="EMBL" id="GIY40075.1"/>
    </source>
</evidence>
<proteinExistence type="predicted"/>
<reference evidence="2 3" key="1">
    <citation type="submission" date="2021-06" db="EMBL/GenBank/DDBJ databases">
        <title>Caerostris extrusa draft genome.</title>
        <authorList>
            <person name="Kono N."/>
            <person name="Arakawa K."/>
        </authorList>
    </citation>
    <scope>NUCLEOTIDE SEQUENCE [LARGE SCALE GENOMIC DNA]</scope>
</reference>
<keyword evidence="3" id="KW-1185">Reference proteome</keyword>